<dbReference type="Proteomes" id="UP001596074">
    <property type="component" value="Unassembled WGS sequence"/>
</dbReference>
<dbReference type="InterPro" id="IPR001387">
    <property type="entry name" value="Cro/C1-type_HTH"/>
</dbReference>
<evidence type="ECO:0000313" key="2">
    <source>
        <dbReference type="EMBL" id="MFC5749728.1"/>
    </source>
</evidence>
<evidence type="ECO:0000259" key="1">
    <source>
        <dbReference type="PROSITE" id="PS50943"/>
    </source>
</evidence>
<evidence type="ECO:0000313" key="3">
    <source>
        <dbReference type="Proteomes" id="UP001596074"/>
    </source>
</evidence>
<proteinExistence type="predicted"/>
<sequence>MDRTGPAPGTTLADRLNHLFATIVPPGRGTYTNQEVAAGIRDAGTDISAQYLSLLRRGERDNPTLKHLEALARFFGVPPAYFFDEETTRRVDEELTALAALRDTGVRGVALRAAGLSPTGLDAVRTIIEQVRRLEGLAPPPPDDDSPGDART</sequence>
<organism evidence="2 3">
    <name type="scientific">Actinomadura rugatobispora</name>
    <dbReference type="NCBI Taxonomy" id="1994"/>
    <lineage>
        <taxon>Bacteria</taxon>
        <taxon>Bacillati</taxon>
        <taxon>Actinomycetota</taxon>
        <taxon>Actinomycetes</taxon>
        <taxon>Streptosporangiales</taxon>
        <taxon>Thermomonosporaceae</taxon>
        <taxon>Actinomadura</taxon>
    </lineage>
</organism>
<gene>
    <name evidence="2" type="ORF">ACFPZN_29235</name>
</gene>
<dbReference type="SUPFAM" id="SSF47413">
    <property type="entry name" value="lambda repressor-like DNA-binding domains"/>
    <property type="match status" value="1"/>
</dbReference>
<reference evidence="3" key="1">
    <citation type="journal article" date="2019" name="Int. J. Syst. Evol. Microbiol.">
        <title>The Global Catalogue of Microorganisms (GCM) 10K type strain sequencing project: providing services to taxonomists for standard genome sequencing and annotation.</title>
        <authorList>
            <consortium name="The Broad Institute Genomics Platform"/>
            <consortium name="The Broad Institute Genome Sequencing Center for Infectious Disease"/>
            <person name="Wu L."/>
            <person name="Ma J."/>
        </authorList>
    </citation>
    <scope>NUCLEOTIDE SEQUENCE [LARGE SCALE GENOMIC DNA]</scope>
    <source>
        <strain evidence="3">KCTC 42087</strain>
    </source>
</reference>
<dbReference type="EMBL" id="JBHSON010000045">
    <property type="protein sequence ID" value="MFC5749728.1"/>
    <property type="molecule type" value="Genomic_DNA"/>
</dbReference>
<feature type="domain" description="HTH cro/C1-type" evidence="1">
    <location>
        <begin position="45"/>
        <end position="82"/>
    </location>
</feature>
<dbReference type="RefSeq" id="WP_378285455.1">
    <property type="nucleotide sequence ID" value="NZ_JBHSON010000045.1"/>
</dbReference>
<dbReference type="Pfam" id="PF01381">
    <property type="entry name" value="HTH_3"/>
    <property type="match status" value="1"/>
</dbReference>
<dbReference type="InterPro" id="IPR010982">
    <property type="entry name" value="Lambda_DNA-bd_dom_sf"/>
</dbReference>
<dbReference type="CDD" id="cd00093">
    <property type="entry name" value="HTH_XRE"/>
    <property type="match status" value="1"/>
</dbReference>
<comment type="caution">
    <text evidence="2">The sequence shown here is derived from an EMBL/GenBank/DDBJ whole genome shotgun (WGS) entry which is preliminary data.</text>
</comment>
<dbReference type="Gene3D" id="1.10.260.40">
    <property type="entry name" value="lambda repressor-like DNA-binding domains"/>
    <property type="match status" value="1"/>
</dbReference>
<dbReference type="PROSITE" id="PS50943">
    <property type="entry name" value="HTH_CROC1"/>
    <property type="match status" value="1"/>
</dbReference>
<accession>A0ABW1A4F1</accession>
<name>A0ABW1A4F1_9ACTN</name>
<protein>
    <submittedName>
        <fullName evidence="2">Helix-turn-helix domain-containing protein</fullName>
    </submittedName>
</protein>
<keyword evidence="3" id="KW-1185">Reference proteome</keyword>